<accession>A0ABW5Z9U1</accession>
<dbReference type="PANTHER" id="PTHR42678">
    <property type="entry name" value="AMIDASE"/>
    <property type="match status" value="1"/>
</dbReference>
<dbReference type="RefSeq" id="WP_379808072.1">
    <property type="nucleotide sequence ID" value="NZ_JBHUOL010000018.1"/>
</dbReference>
<protein>
    <submittedName>
        <fullName evidence="2">Amidase family protein</fullName>
    </submittedName>
</protein>
<dbReference type="SUPFAM" id="SSF75304">
    <property type="entry name" value="Amidase signature (AS) enzymes"/>
    <property type="match status" value="1"/>
</dbReference>
<dbReference type="EMBL" id="JBHUOL010000018">
    <property type="protein sequence ID" value="MFD2909502.1"/>
    <property type="molecule type" value="Genomic_DNA"/>
</dbReference>
<dbReference type="Proteomes" id="UP001597549">
    <property type="component" value="Unassembled WGS sequence"/>
</dbReference>
<dbReference type="Gene3D" id="3.90.1300.10">
    <property type="entry name" value="Amidase signature (AS) domain"/>
    <property type="match status" value="1"/>
</dbReference>
<evidence type="ECO:0000313" key="2">
    <source>
        <dbReference type="EMBL" id="MFD2909502.1"/>
    </source>
</evidence>
<dbReference type="InterPro" id="IPR023631">
    <property type="entry name" value="Amidase_dom"/>
</dbReference>
<reference evidence="3" key="1">
    <citation type="journal article" date="2019" name="Int. J. Syst. Evol. Microbiol.">
        <title>The Global Catalogue of Microorganisms (GCM) 10K type strain sequencing project: providing services to taxonomists for standard genome sequencing and annotation.</title>
        <authorList>
            <consortium name="The Broad Institute Genomics Platform"/>
            <consortium name="The Broad Institute Genome Sequencing Center for Infectious Disease"/>
            <person name="Wu L."/>
            <person name="Ma J."/>
        </authorList>
    </citation>
    <scope>NUCLEOTIDE SEQUENCE [LARGE SCALE GENOMIC DNA]</scope>
    <source>
        <strain evidence="3">KCTC 52644</strain>
    </source>
</reference>
<keyword evidence="3" id="KW-1185">Reference proteome</keyword>
<evidence type="ECO:0000313" key="3">
    <source>
        <dbReference type="Proteomes" id="UP001597549"/>
    </source>
</evidence>
<sequence length="547" mass="61001">MKYYHLFIIFAFFSCSKKIVSSKTWTSYDETSQVASFASNQDQNMRFKLIQSKNSDKNEIFKSIYNQIGNFSEDEYIQLLPYILDKDILTIQNSIEAKYLNYEKLTKWYLYRILKYESNQETFLNAILAINPNAVKEARECDLNKNKNKLHPIYGMPILLKDNINTKGMPTTAGAVALKDNIANNAFIVDKIATKGAIILGKANLSEWAYFLCENCPSGYSALGGQTLNPYGRTIFDTGGSSSGSGVVVAANYAVAAVGSETSGSIISPASQNSLVGLKPTIGQVSRTGIIPISSTLDTAGPMAKNVIDTSILLSAMTGQDTQDATTIGHSNFGDVWSSFSENELKGKRFGVFKEFLENSSYKNTIEKLKAQGVEIIEIESQEMNFEGYITFLNADMKVDLPKYFKFHSSVYNRFKDVSDVIAFNKQDSHVRIPYGQALFEGIVAENISETAFNKLKNRFNKEAISFFETPISKYNLDAILSINNYNSAHAAMAKYPCLTIPMGYNVTGEPIGITFISRPFEEEKLLKIGFAFEKLNPVRISPKNYK</sequence>
<dbReference type="PANTHER" id="PTHR42678:SF34">
    <property type="entry name" value="OS04G0183300 PROTEIN"/>
    <property type="match status" value="1"/>
</dbReference>
<evidence type="ECO:0000259" key="1">
    <source>
        <dbReference type="Pfam" id="PF01425"/>
    </source>
</evidence>
<dbReference type="InterPro" id="IPR036928">
    <property type="entry name" value="AS_sf"/>
</dbReference>
<comment type="caution">
    <text evidence="2">The sequence shown here is derived from an EMBL/GenBank/DDBJ whole genome shotgun (WGS) entry which is preliminary data.</text>
</comment>
<dbReference type="PROSITE" id="PS51257">
    <property type="entry name" value="PROKAR_LIPOPROTEIN"/>
    <property type="match status" value="1"/>
</dbReference>
<dbReference type="Pfam" id="PF01425">
    <property type="entry name" value="Amidase"/>
    <property type="match status" value="1"/>
</dbReference>
<name>A0ABW5Z9U1_9FLAO</name>
<gene>
    <name evidence="2" type="ORF">ACFSX9_12250</name>
</gene>
<proteinExistence type="predicted"/>
<feature type="domain" description="Amidase" evidence="1">
    <location>
        <begin position="118"/>
        <end position="424"/>
    </location>
</feature>
<organism evidence="2 3">
    <name type="scientific">Flavobacterium ardleyense</name>
    <dbReference type="NCBI Taxonomy" id="2038737"/>
    <lineage>
        <taxon>Bacteria</taxon>
        <taxon>Pseudomonadati</taxon>
        <taxon>Bacteroidota</taxon>
        <taxon>Flavobacteriia</taxon>
        <taxon>Flavobacteriales</taxon>
        <taxon>Flavobacteriaceae</taxon>
        <taxon>Flavobacterium</taxon>
    </lineage>
</organism>